<comment type="caution">
    <text evidence="1">The sequence shown here is derived from an EMBL/GenBank/DDBJ whole genome shotgun (WGS) entry which is preliminary data.</text>
</comment>
<sequence>MPAQIHYKGELYFSSYSELEEVAMLIDSKIPQTEQYIVDRDKLKLTVAIEQPYSKRTALEKMWDKAVTFAISGMVHTFHDENLQDVICANRSADFNAKRPAILIFTVHEFEQTFGKLEKDISKIVYDSPFYIYDISLKKRAPKFKDELPINDKNTRVGFQILDKVWLEHISKSETFLYSTLFKQDDEDEDDYSIQATHGFAPGYTMDTAIAEAKKSKFLVFRWNEYWAR</sequence>
<gene>
    <name evidence="1" type="ORF">AAEO56_13825</name>
</gene>
<evidence type="ECO:0000313" key="2">
    <source>
        <dbReference type="Proteomes" id="UP001464555"/>
    </source>
</evidence>
<evidence type="ECO:0000313" key="1">
    <source>
        <dbReference type="EMBL" id="MEL1245350.1"/>
    </source>
</evidence>
<dbReference type="EMBL" id="JBBYHR010000008">
    <property type="protein sequence ID" value="MEL1245350.1"/>
    <property type="molecule type" value="Genomic_DNA"/>
</dbReference>
<proteinExistence type="predicted"/>
<protein>
    <submittedName>
        <fullName evidence="1">Uncharacterized protein</fullName>
    </submittedName>
</protein>
<accession>A0ABU9HZN1</accession>
<dbReference type="RefSeq" id="WP_341697663.1">
    <property type="nucleotide sequence ID" value="NZ_JBBYHR010000008.1"/>
</dbReference>
<reference evidence="1 2" key="1">
    <citation type="submission" date="2024-04" db="EMBL/GenBank/DDBJ databases">
        <title>Flavobacterium sp. DGU11 16S ribosomal RNA gene Genome sequencing and assembly.</title>
        <authorList>
            <person name="Park S."/>
        </authorList>
    </citation>
    <scope>NUCLEOTIDE SEQUENCE [LARGE SCALE GENOMIC DNA]</scope>
    <source>
        <strain evidence="1 2">DGU11</strain>
    </source>
</reference>
<dbReference type="Proteomes" id="UP001464555">
    <property type="component" value="Unassembled WGS sequence"/>
</dbReference>
<keyword evidence="2" id="KW-1185">Reference proteome</keyword>
<organism evidence="1 2">
    <name type="scientific">Flavobacterium arundinis</name>
    <dbReference type="NCBI Taxonomy" id="3139143"/>
    <lineage>
        <taxon>Bacteria</taxon>
        <taxon>Pseudomonadati</taxon>
        <taxon>Bacteroidota</taxon>
        <taxon>Flavobacteriia</taxon>
        <taxon>Flavobacteriales</taxon>
        <taxon>Flavobacteriaceae</taxon>
        <taxon>Flavobacterium</taxon>
    </lineage>
</organism>
<name>A0ABU9HZN1_9FLAO</name>